<evidence type="ECO:0000259" key="4">
    <source>
        <dbReference type="Pfam" id="PF23099"/>
    </source>
</evidence>
<dbReference type="GO" id="GO:0032040">
    <property type="term" value="C:small-subunit processome"/>
    <property type="evidence" value="ECO:0007669"/>
    <property type="project" value="TreeGrafter"/>
</dbReference>
<feature type="region of interest" description="Disordered" evidence="1">
    <location>
        <begin position="2674"/>
        <end position="2696"/>
    </location>
</feature>
<organism evidence="5 6">
    <name type="scientific">Brassicogethes aeneus</name>
    <name type="common">Rape pollen beetle</name>
    <name type="synonym">Meligethes aeneus</name>
    <dbReference type="NCBI Taxonomy" id="1431903"/>
    <lineage>
        <taxon>Eukaryota</taxon>
        <taxon>Metazoa</taxon>
        <taxon>Ecdysozoa</taxon>
        <taxon>Arthropoda</taxon>
        <taxon>Hexapoda</taxon>
        <taxon>Insecta</taxon>
        <taxon>Pterygota</taxon>
        <taxon>Neoptera</taxon>
        <taxon>Endopterygota</taxon>
        <taxon>Coleoptera</taxon>
        <taxon>Polyphaga</taxon>
        <taxon>Cucujiformia</taxon>
        <taxon>Nitidulidae</taxon>
        <taxon>Meligethinae</taxon>
        <taxon>Brassicogethes</taxon>
    </lineage>
</organism>
<dbReference type="InterPro" id="IPR011989">
    <property type="entry name" value="ARM-like"/>
</dbReference>
<evidence type="ECO:0008006" key="7">
    <source>
        <dbReference type="Google" id="ProtNLM"/>
    </source>
</evidence>
<proteinExistence type="predicted"/>
<evidence type="ECO:0000256" key="1">
    <source>
        <dbReference type="SAM" id="MobiDB-lite"/>
    </source>
</evidence>
<feature type="domain" description="U3 small nucleolar RNA-associated protein 20" evidence="3">
    <location>
        <begin position="1758"/>
        <end position="1974"/>
    </location>
</feature>
<protein>
    <recommendedName>
        <fullName evidence="7">Small subunit processome component 20 homolog</fullName>
    </recommendedName>
</protein>
<dbReference type="PANTHER" id="PTHR17695:SF11">
    <property type="entry name" value="SMALL SUBUNIT PROCESSOME COMPONENT 20 HOMOLOG"/>
    <property type="match status" value="1"/>
</dbReference>
<dbReference type="GO" id="GO:0030686">
    <property type="term" value="C:90S preribosome"/>
    <property type="evidence" value="ECO:0007669"/>
    <property type="project" value="TreeGrafter"/>
</dbReference>
<feature type="compositionally biased region" description="Acidic residues" evidence="1">
    <location>
        <begin position="1672"/>
        <end position="1681"/>
    </location>
</feature>
<feature type="domain" description="U3 small nucleolar RNA-associated protein 20 N-terminal" evidence="2">
    <location>
        <begin position="875"/>
        <end position="1488"/>
    </location>
</feature>
<feature type="region of interest" description="Disordered" evidence="1">
    <location>
        <begin position="1662"/>
        <end position="1681"/>
    </location>
</feature>
<reference evidence="5" key="1">
    <citation type="submission" date="2021-12" db="EMBL/GenBank/DDBJ databases">
        <authorList>
            <person name="King R."/>
        </authorList>
    </citation>
    <scope>NUCLEOTIDE SEQUENCE</scope>
</reference>
<dbReference type="InterPro" id="IPR016024">
    <property type="entry name" value="ARM-type_fold"/>
</dbReference>
<name>A0A9P0APM3_BRAAE</name>
<evidence type="ECO:0000313" key="6">
    <source>
        <dbReference type="Proteomes" id="UP001154078"/>
    </source>
</evidence>
<dbReference type="InterPro" id="IPR052575">
    <property type="entry name" value="SSU_processome_comp_20"/>
</dbReference>
<dbReference type="PANTHER" id="PTHR17695">
    <property type="entry name" value="SMALL SUBUNIT PROCESSOME COMPONENT 20 HOMOLOG"/>
    <property type="match status" value="1"/>
</dbReference>
<dbReference type="Proteomes" id="UP001154078">
    <property type="component" value="Chromosome 1"/>
</dbReference>
<dbReference type="EMBL" id="OV121132">
    <property type="protein sequence ID" value="CAH0545672.1"/>
    <property type="molecule type" value="Genomic_DNA"/>
</dbReference>
<evidence type="ECO:0000259" key="3">
    <source>
        <dbReference type="Pfam" id="PF20416"/>
    </source>
</evidence>
<dbReference type="SUPFAM" id="SSF48371">
    <property type="entry name" value="ARM repeat"/>
    <property type="match status" value="3"/>
</dbReference>
<dbReference type="InterPro" id="IPR046523">
    <property type="entry name" value="UTP20_dom"/>
</dbReference>
<feature type="domain" description="U3 small nucleolar RNA-associated protein 20 C-terminal" evidence="4">
    <location>
        <begin position="2330"/>
        <end position="2672"/>
    </location>
</feature>
<dbReference type="InterPro" id="IPR057525">
    <property type="entry name" value="UTP20_C"/>
</dbReference>
<gene>
    <name evidence="5" type="ORF">MELIAE_LOCUS35</name>
</gene>
<accession>A0A9P0APM3</accession>
<dbReference type="Gene3D" id="1.25.10.10">
    <property type="entry name" value="Leucine-rich Repeat Variant"/>
    <property type="match status" value="3"/>
</dbReference>
<evidence type="ECO:0000259" key="2">
    <source>
        <dbReference type="Pfam" id="PF07539"/>
    </source>
</evidence>
<dbReference type="Pfam" id="PF23099">
    <property type="entry name" value="UTP20_C"/>
    <property type="match status" value="1"/>
</dbReference>
<dbReference type="OrthoDB" id="360653at2759"/>
<dbReference type="Pfam" id="PF07539">
    <property type="entry name" value="UTP20_N"/>
    <property type="match status" value="1"/>
</dbReference>
<dbReference type="Pfam" id="PF20416">
    <property type="entry name" value="UTP20"/>
    <property type="match status" value="1"/>
</dbReference>
<sequence length="2696" mass="309490">MKNKSARHKDANTFKFQSFSERISNIDVDVFHKVGHEYETETEENECYFYQAIDKWSVLNLTDGYSKFCREVHVRNYITLPQLLLSKEHVIQTLLKHLKFKDPLFLQPLLDIVVAVAKDLQKDFYQYYPEFLEVLIELLQTKDTEQLEWTFTTLAYLFKILWRSLVKDINSVFVALVPLLSDSQPEYINNFAAESFAFVARKVKDKKAFLKLLLKVVKSKKDGVSGCGKLLYEVVKGVDGQFHSTATTMLPFLLESLSDENLPQSTLFEILEQFIGNVVSNIHPQKSDLLWAGFVNIIESLNDKYTEKKDISVSDNIKLILMLLGRSIEIKNGKVLQKPVDIVKILVKLLENSDFPQEVTKNIIQISILLLLSKNIKLPQDQASSMIRKVLQLKEKSLLLYYVDNVSDYSSFEPIILPSFLKSCVTQNLDRECFHVLTKLILKKAKLCGDGIGYFDWNKYLLDFGNKQSNALMYCIIKDFIKITDLSKINFDDHFCALVCLPHINIGEKTDAIEILEENLKLILPNLTNAENTSTVKKLLFLFLNNLECISHLSTLTFLTENLDKILDILLPLCTDLNYILSLKAVDLLITVLREEQSVITIQTLKKISDVLEVNINSPHHEIRLLTTHIYTFFENIQEFQLRHSDNPEIPAEDFKAFSVCYRIESVDPQVHTYREQVQNLEKLNFDKPQMIMCNKTDFKTIPLRYLCGCTYINFQLLWEPTIKVIQTHAHGLEVNKFWDVYGTELKNVDQNIKTPRENEMEAMETECEFLADLYRDSQKLTSKPDFVNHRLLLWKAMTSFPDVAEAKTRDVSELLLKFIDTEYAKSNSEMALTCSIKENSPVELDETVDDEVEGDDGNIRKKLLKSPPKNNGKANLKALLHMLTVFSKVKSPRSMYREPDLYKLYFDLLQHRNSEVQKVALDCLMTYKFKYLTPYKDNLYNLVDDRNFKNEITAFKIDKDSSLVLPEHRDDLIPIVMQVVFSKMHVKTGGKASGQGRRSSVFRFLAGCREKEMLSFAKKSFRSYSRYLKGNAVDTSRGVLESIDLEKFVPPKKLQSSLNLLNVVLEQFGGLMGDEILAFLLDVLLVVGSLVKGAFDWHSDIHVGYLPALRNVRTTSIKILDRFFEHFDTFPWTSPQINTIFDVFVWPYLEKLNVEGIHSPTSLLKLFCQWGSNPRYFCLLVKHHDDNKDQYILPHVVNLLVNEKSHCSVVNTILEMVEKLLSLQPDDDQLKLPVDNLLPISKEILDRIKVDGNLNYGSCVLLPHVPLILQKIRGKLEGKNKNLSTRELFILSRISELVWEADVSDTILALLLPVVLKKCCVGSSEEVVQQFLSTVKNLIGNVENPGSHLKNISPLFGEVNYPSCRKILTQILELTGRNDAFGLIDDLNAWDRKWIEQPDFEKRHDAFQNIQRHCEGDFDVNFGVLLIYNCFYLVKSEKDLSLRENSSHLLKTLCPVFIRKYQNSRKEIEYILNDTLFSVIRRGFKSKHDDVRNLSISLLGHLARECPDSHFILRDLNKYTNKVDLEVDFFENLTHLQLHRHARALLKFCQISKDQIQSPNPRTLTQFILPLATHYLCCEKYASKNSVVDAAIETVGVVCRILPWHQYEGLLKYYLTRLRSKIEHQKQLVRLTVAILDAFHFDLSKGHVLAKVEDVVEDVENLDPPVKGSEEEKEDDDDLDVDEALDKEIDEENDEEEPQMEEVKAFDKTTCLCKSTATRVIKTIQIVLLPQLHKSLAILTQHDTSHKVNRKRTGFEREEEDLLKVPISLAVVKLLQRLPKAILDVNLPGVFMKLCTFLKSQLESVRRVARETLQKIMLALGPKYLGILLSEMSPLLTRGFHSHVLVFTSHGVLSCLKDLYEPGDIDVVLLTVIDLCNADLFGKLSEEKEVSKIASKTSEVKSTKSFDTYQIVAQYITEKCLMDLLLPIKRILESTHSFKTVHKAQETLRYISQGLLDNSFVSLQSLLKFAYGTSSQSIPQLLTKEKPKLSQKELEIKSRQKEDCLILPKMPMGKTAFREGKVKSSASTNAHLLIEFGLRLCFMMLKREKIKDEQYRPFVDPFVAIFKKCLKSKHIKLSTLTLQCLSWIMKYELPSMEQSIKNITKDIFGILHKYASAGLSKGDNFDLVMAAFKAIAVLVRDVKYHTIDAHQLKALLLYAEQDVHDHDRQATAFNLLKAIIARKLIVPEINEVMAKVAELSVTSELSHVRAQARAVFHQFLMDYPVGKALEAHLGFYISQMGFEMQYGRESAIEMVHSLVNSFPDNVLKEHSGTLLVTLGARLVNDEVPECRKMIANCITAMLQKLPKADRQPLFEIVTLWLKDKNISHRRLAAQLCGLFVTVEKQEFESRLPLIMPLIMKQFGIDNSAGKFVKLNKVKESEDTEERQRSKDHHLYQVFQLLLKISAYCPLFLKRQNDMEDLAIHTQSLLGYPHDWVRLGAAQFLGFVLSGTDVVLLADLMVKNESAEVGYLRKHPVNSVKSLALDLCDQLVPGSIKSDLAEQVIKNLVFVARVLEKVPLKDEGDKKINLLWLTKRMRKIVNAEVVEDASSIVLRTEVFKWIAGVATALELDRLKPILHHLMAPLVREMITVEEKNSPLRQLSKEVANLIKKRIGMEQYTKTLTQLQQSLSVKRAERKRVRTQLAVTDPEIFAKKKIKRHEKKKELKKRKIADFKGKPRNFKKRKTVDLQDNSECF</sequence>
<dbReference type="InterPro" id="IPR011430">
    <property type="entry name" value="UTP20_N"/>
</dbReference>
<keyword evidence="6" id="KW-1185">Reference proteome</keyword>
<evidence type="ECO:0000313" key="5">
    <source>
        <dbReference type="EMBL" id="CAH0545672.1"/>
    </source>
</evidence>